<gene>
    <name evidence="3" type="ORF">ETSY2_33265</name>
</gene>
<dbReference type="Proteomes" id="UP000019140">
    <property type="component" value="Unassembled WGS sequence"/>
</dbReference>
<evidence type="ECO:0000256" key="1">
    <source>
        <dbReference type="SAM" id="Phobius"/>
    </source>
</evidence>
<dbReference type="EMBL" id="AZHX01001422">
    <property type="protein sequence ID" value="ETX03508.1"/>
    <property type="molecule type" value="Genomic_DNA"/>
</dbReference>
<sequence>MKIFLGLFKHILIILLAKHSLPIWPLGRTGLVGQIKLTAILITIVLTLAIAGTFIVDAQAPSAGTAIGNQSTATFRDSSGTGRNVTSNLVETIVQQVASLTLTVDGSKMATPGNEVIYPHILTNTGNGSDDFTLTLVNAGRDDFDMNSIAIYADANQDGLPDHATDLNGTTVTVGAGEAFHFVVAGTTPGTTFDRQISDMMLTATSMFDGTQTATNTDTTTMTSQAVINTTKAVDISRGSAGSGSYTYTLTYTNAGNITANSVTLTDAIPAGMTYVANSGRWSVTGVTTLTDADNTDAQGIALDTVIYDFGVTTAGAVTAVINQVEAGASGTLTFQVNVDAGATPGIINNTAQVEYEDGARVIIGPGPTNTVPFTVDPAHAVSISDNGSTTDDDGSADDIVTEISAPQGGAANFDNVVENTGNATDTYNITLSGSTFPAGTTFQLYQSDGATPLVDTNGDSIPDTGSIAASSSAQVVVRAIVPPNAAGGGPYDVIVTAASTQDASATDTVTDRLGTIAANAVDITNDLSIMAGATSGDGSGAGPEGSAVRANDTDLGTTTTFSLFINNTGAAADAYDLAASTDNTFASLILPAGWTVQFYLDDGNLTRSENDTLVTNTGTLAAGGAALVFADVSVPAGFAAGPQSLFFRALSPSTGVFDIIHDAVTVATDREVVLTPNHNGQAYPSGIVVYSHTLNNPGNVDENNGASTVTISVSNSVTGFTTVVYYDINGNGIVDVGTDPVVADNGTSLSLPIALTAGGSLPLLARVAAPANAAIGTVDTTTITATTTGDINAVGPPPAAVATGTTIIISGDVSLQKTQALDADCDDTADTAFGTVNITAPPGHCICYEVTGTNTGSNNVNNIVINDTTPAYTTLSAVPEVTFGMIDTAPLLGGTGAITANVAT</sequence>
<dbReference type="AlphaFoldDB" id="W4M024"/>
<dbReference type="InterPro" id="IPR001434">
    <property type="entry name" value="OmcB-like_DUF11"/>
</dbReference>
<keyword evidence="4" id="KW-1185">Reference proteome</keyword>
<dbReference type="InterPro" id="IPR047589">
    <property type="entry name" value="DUF11_rpt"/>
</dbReference>
<dbReference type="HOGENOM" id="CLU_009369_1_0_7"/>
<comment type="caution">
    <text evidence="3">The sequence shown here is derived from an EMBL/GenBank/DDBJ whole genome shotgun (WGS) entry which is preliminary data.</text>
</comment>
<dbReference type="PANTHER" id="PTHR34819">
    <property type="entry name" value="LARGE CYSTEINE-RICH PERIPLASMIC PROTEIN OMCB"/>
    <property type="match status" value="1"/>
</dbReference>
<dbReference type="InterPro" id="IPR051172">
    <property type="entry name" value="Chlamydia_OmcB"/>
</dbReference>
<feature type="domain" description="DUF11" evidence="2">
    <location>
        <begin position="231"/>
        <end position="357"/>
    </location>
</feature>
<name>W4M024_9BACT</name>
<dbReference type="Gene3D" id="2.60.40.740">
    <property type="match status" value="1"/>
</dbReference>
<feature type="transmembrane region" description="Helical" evidence="1">
    <location>
        <begin position="37"/>
        <end position="56"/>
    </location>
</feature>
<dbReference type="NCBIfam" id="TIGR01451">
    <property type="entry name" value="B_ant_repeat"/>
    <property type="match status" value="1"/>
</dbReference>
<protein>
    <recommendedName>
        <fullName evidence="2">DUF11 domain-containing protein</fullName>
    </recommendedName>
</protein>
<evidence type="ECO:0000313" key="3">
    <source>
        <dbReference type="EMBL" id="ETX03508.1"/>
    </source>
</evidence>
<dbReference type="Pfam" id="PF01345">
    <property type="entry name" value="DUF11"/>
    <property type="match status" value="1"/>
</dbReference>
<proteinExistence type="predicted"/>
<evidence type="ECO:0000259" key="2">
    <source>
        <dbReference type="Pfam" id="PF01345"/>
    </source>
</evidence>
<keyword evidence="1" id="KW-0812">Transmembrane</keyword>
<dbReference type="PANTHER" id="PTHR34819:SF3">
    <property type="entry name" value="CELL SURFACE PROTEIN"/>
    <property type="match status" value="1"/>
</dbReference>
<keyword evidence="1" id="KW-0472">Membrane</keyword>
<reference evidence="3 4" key="1">
    <citation type="journal article" date="2014" name="Nature">
        <title>An environmental bacterial taxon with a large and distinct metabolic repertoire.</title>
        <authorList>
            <person name="Wilson M.C."/>
            <person name="Mori T."/>
            <person name="Ruckert C."/>
            <person name="Uria A.R."/>
            <person name="Helf M.J."/>
            <person name="Takada K."/>
            <person name="Gernert C."/>
            <person name="Steffens U.A."/>
            <person name="Heycke N."/>
            <person name="Schmitt S."/>
            <person name="Rinke C."/>
            <person name="Helfrich E.J."/>
            <person name="Brachmann A.O."/>
            <person name="Gurgui C."/>
            <person name="Wakimoto T."/>
            <person name="Kracht M."/>
            <person name="Crusemann M."/>
            <person name="Hentschel U."/>
            <person name="Abe I."/>
            <person name="Matsunaga S."/>
            <person name="Kalinowski J."/>
            <person name="Takeyama H."/>
            <person name="Piel J."/>
        </authorList>
    </citation>
    <scope>NUCLEOTIDE SEQUENCE [LARGE SCALE GENOMIC DNA]</scope>
    <source>
        <strain evidence="4">TSY2</strain>
    </source>
</reference>
<organism evidence="3 4">
    <name type="scientific">Candidatus Entotheonella gemina</name>
    <dbReference type="NCBI Taxonomy" id="1429439"/>
    <lineage>
        <taxon>Bacteria</taxon>
        <taxon>Pseudomonadati</taxon>
        <taxon>Nitrospinota/Tectimicrobiota group</taxon>
        <taxon>Candidatus Tectimicrobiota</taxon>
        <taxon>Candidatus Entotheonellia</taxon>
        <taxon>Candidatus Entotheonellales</taxon>
        <taxon>Candidatus Entotheonellaceae</taxon>
        <taxon>Candidatus Entotheonella</taxon>
    </lineage>
</organism>
<feature type="non-terminal residue" evidence="3">
    <location>
        <position position="905"/>
    </location>
</feature>
<evidence type="ECO:0000313" key="4">
    <source>
        <dbReference type="Proteomes" id="UP000019140"/>
    </source>
</evidence>
<accession>W4M024</accession>
<keyword evidence="1" id="KW-1133">Transmembrane helix</keyword>